<proteinExistence type="predicted"/>
<dbReference type="InterPro" id="IPR037401">
    <property type="entry name" value="SnoaL-like"/>
</dbReference>
<dbReference type="OrthoDB" id="2148716at2759"/>
<dbReference type="Pfam" id="PF13577">
    <property type="entry name" value="SnoaL_4"/>
    <property type="match status" value="1"/>
</dbReference>
<evidence type="ECO:0000313" key="3">
    <source>
        <dbReference type="Proteomes" id="UP000248349"/>
    </source>
</evidence>
<accession>A0A318ZS70</accession>
<evidence type="ECO:0000259" key="1">
    <source>
        <dbReference type="Pfam" id="PF13577"/>
    </source>
</evidence>
<dbReference type="Proteomes" id="UP000248349">
    <property type="component" value="Unassembled WGS sequence"/>
</dbReference>
<dbReference type="SUPFAM" id="SSF54427">
    <property type="entry name" value="NTF2-like"/>
    <property type="match status" value="1"/>
</dbReference>
<dbReference type="InterPro" id="IPR032710">
    <property type="entry name" value="NTF2-like_dom_sf"/>
</dbReference>
<organism evidence="2 3">
    <name type="scientific">Aspergillus saccharolyticus JOP 1030-1</name>
    <dbReference type="NCBI Taxonomy" id="1450539"/>
    <lineage>
        <taxon>Eukaryota</taxon>
        <taxon>Fungi</taxon>
        <taxon>Dikarya</taxon>
        <taxon>Ascomycota</taxon>
        <taxon>Pezizomycotina</taxon>
        <taxon>Eurotiomycetes</taxon>
        <taxon>Eurotiomycetidae</taxon>
        <taxon>Eurotiales</taxon>
        <taxon>Aspergillaceae</taxon>
        <taxon>Aspergillus</taxon>
        <taxon>Aspergillus subgen. Circumdati</taxon>
    </lineage>
</organism>
<sequence length="171" mass="18862">MTIYTSKFPSTLPKVPSQIKDAIVDPIYRILNAVDTSNPALFASAIHPAGRIDLNGRVFEGVDAITANVYDWIANLETMHHPSGIRVTKYDEANGTASLTATVIAQHYRRGKGVDSSARGLLAGAFYFVDVVREEGDSEQWRAKDWTLNTVWREGDMTVMTGEEKDGAKDE</sequence>
<keyword evidence="3" id="KW-1185">Reference proteome</keyword>
<dbReference type="GeneID" id="37079512"/>
<gene>
    <name evidence="2" type="ORF">BP01DRAFT_393943</name>
</gene>
<evidence type="ECO:0000313" key="2">
    <source>
        <dbReference type="EMBL" id="PYH42928.1"/>
    </source>
</evidence>
<dbReference type="EMBL" id="KZ821248">
    <property type="protein sequence ID" value="PYH42928.1"/>
    <property type="molecule type" value="Genomic_DNA"/>
</dbReference>
<dbReference type="RefSeq" id="XP_025428910.1">
    <property type="nucleotide sequence ID" value="XM_025578283.1"/>
</dbReference>
<reference evidence="2 3" key="1">
    <citation type="submission" date="2016-12" db="EMBL/GenBank/DDBJ databases">
        <title>The genomes of Aspergillus section Nigri reveals drivers in fungal speciation.</title>
        <authorList>
            <consortium name="DOE Joint Genome Institute"/>
            <person name="Vesth T.C."/>
            <person name="Nybo J."/>
            <person name="Theobald S."/>
            <person name="Brandl J."/>
            <person name="Frisvad J.C."/>
            <person name="Nielsen K.F."/>
            <person name="Lyhne E.K."/>
            <person name="Kogle M.E."/>
            <person name="Kuo A."/>
            <person name="Riley R."/>
            <person name="Clum A."/>
            <person name="Nolan M."/>
            <person name="Lipzen A."/>
            <person name="Salamov A."/>
            <person name="Henrissat B."/>
            <person name="Wiebenga A."/>
            <person name="De Vries R.P."/>
            <person name="Grigoriev I.V."/>
            <person name="Mortensen U.H."/>
            <person name="Andersen M.R."/>
            <person name="Baker S.E."/>
        </authorList>
    </citation>
    <scope>NUCLEOTIDE SEQUENCE [LARGE SCALE GENOMIC DNA]</scope>
    <source>
        <strain evidence="2 3">JOP 1030-1</strain>
    </source>
</reference>
<protein>
    <recommendedName>
        <fullName evidence="1">SnoaL-like domain-containing protein</fullName>
    </recommendedName>
</protein>
<dbReference type="STRING" id="1450539.A0A318ZS70"/>
<name>A0A318ZS70_9EURO</name>
<dbReference type="Gene3D" id="3.10.450.50">
    <property type="match status" value="1"/>
</dbReference>
<feature type="domain" description="SnoaL-like" evidence="1">
    <location>
        <begin position="20"/>
        <end position="146"/>
    </location>
</feature>
<dbReference type="AlphaFoldDB" id="A0A318ZS70"/>